<dbReference type="InterPro" id="IPR001343">
    <property type="entry name" value="Hemolysn_Ca-bd"/>
</dbReference>
<sequence length="175" mass="18502">MKQDAHSIWADVAKVAVTLRADGNAPLSSSRRKATLLYGDLESYFKTYRGTTYFEVTDVDRDASTLQSFVDRGDGFGALSYVLSGSDTLDGSFQDDRLIGFAGNYRLFGNGGYDVLFGGGGAHTLMRGAGNDSLFGESGNDRLVGHGGADTLIGGRGNDRIEAGADNDRILGGGR</sequence>
<protein>
    <submittedName>
        <fullName evidence="1">Hemolysin type calcium-binding protein</fullName>
    </submittedName>
</protein>
<evidence type="ECO:0000313" key="1">
    <source>
        <dbReference type="EMBL" id="PZX14425.1"/>
    </source>
</evidence>
<gene>
    <name evidence="1" type="ORF">LX81_02799</name>
</gene>
<organism evidence="1 2">
    <name type="scientific">Palleronia aestuarii</name>
    <dbReference type="NCBI Taxonomy" id="568105"/>
    <lineage>
        <taxon>Bacteria</taxon>
        <taxon>Pseudomonadati</taxon>
        <taxon>Pseudomonadota</taxon>
        <taxon>Alphaproteobacteria</taxon>
        <taxon>Rhodobacterales</taxon>
        <taxon>Roseobacteraceae</taxon>
        <taxon>Palleronia</taxon>
    </lineage>
</organism>
<dbReference type="PROSITE" id="PS00330">
    <property type="entry name" value="HEMOLYSIN_CALCIUM"/>
    <property type="match status" value="1"/>
</dbReference>
<reference evidence="1 2" key="1">
    <citation type="submission" date="2018-06" db="EMBL/GenBank/DDBJ databases">
        <title>Genomic Encyclopedia of Archaeal and Bacterial Type Strains, Phase II (KMG-II): from individual species to whole genera.</title>
        <authorList>
            <person name="Goeker M."/>
        </authorList>
    </citation>
    <scope>NUCLEOTIDE SEQUENCE [LARGE SCALE GENOMIC DNA]</scope>
    <source>
        <strain evidence="1 2">DSM 22009</strain>
    </source>
</reference>
<proteinExistence type="predicted"/>
<dbReference type="EMBL" id="QKZL01000013">
    <property type="protein sequence ID" value="PZX14425.1"/>
    <property type="molecule type" value="Genomic_DNA"/>
</dbReference>
<evidence type="ECO:0000313" key="2">
    <source>
        <dbReference type="Proteomes" id="UP000248916"/>
    </source>
</evidence>
<dbReference type="InterPro" id="IPR018511">
    <property type="entry name" value="Hemolysin-typ_Ca-bd_CS"/>
</dbReference>
<dbReference type="AlphaFoldDB" id="A0A2W7N1Z4"/>
<name>A0A2W7N1Z4_9RHOB</name>
<keyword evidence="2" id="KW-1185">Reference proteome</keyword>
<dbReference type="RefSeq" id="WP_234822614.1">
    <property type="nucleotide sequence ID" value="NZ_QKZL01000013.1"/>
</dbReference>
<dbReference type="GO" id="GO:0005509">
    <property type="term" value="F:calcium ion binding"/>
    <property type="evidence" value="ECO:0007669"/>
    <property type="project" value="InterPro"/>
</dbReference>
<dbReference type="Proteomes" id="UP000248916">
    <property type="component" value="Unassembled WGS sequence"/>
</dbReference>
<dbReference type="PRINTS" id="PR00313">
    <property type="entry name" value="CABNDNGRPT"/>
</dbReference>
<dbReference type="Pfam" id="PF00353">
    <property type="entry name" value="HemolysinCabind"/>
    <property type="match status" value="2"/>
</dbReference>
<dbReference type="SUPFAM" id="SSF51120">
    <property type="entry name" value="beta-Roll"/>
    <property type="match status" value="1"/>
</dbReference>
<accession>A0A2W7N1Z4</accession>
<dbReference type="Gene3D" id="2.150.10.10">
    <property type="entry name" value="Serralysin-like metalloprotease, C-terminal"/>
    <property type="match status" value="2"/>
</dbReference>
<comment type="caution">
    <text evidence="1">The sequence shown here is derived from an EMBL/GenBank/DDBJ whole genome shotgun (WGS) entry which is preliminary data.</text>
</comment>
<dbReference type="InterPro" id="IPR011049">
    <property type="entry name" value="Serralysin-like_metalloprot_C"/>
</dbReference>